<keyword evidence="8" id="KW-1185">Reference proteome</keyword>
<dbReference type="PANTHER" id="PTHR32089:SF112">
    <property type="entry name" value="LYSOZYME-LIKE PROTEIN-RELATED"/>
    <property type="match status" value="1"/>
</dbReference>
<feature type="domain" description="HAMP" evidence="6">
    <location>
        <begin position="336"/>
        <end position="389"/>
    </location>
</feature>
<evidence type="ECO:0000313" key="7">
    <source>
        <dbReference type="EMBL" id="NGM22036.1"/>
    </source>
</evidence>
<dbReference type="PROSITE" id="PS50885">
    <property type="entry name" value="HAMP"/>
    <property type="match status" value="1"/>
</dbReference>
<dbReference type="Pfam" id="PF00015">
    <property type="entry name" value="MCPsignal"/>
    <property type="match status" value="1"/>
</dbReference>
<dbReference type="PROSITE" id="PS50111">
    <property type="entry name" value="CHEMOTAXIS_TRANSDUC_2"/>
    <property type="match status" value="1"/>
</dbReference>
<reference evidence="7 8" key="1">
    <citation type="submission" date="2020-02" db="EMBL/GenBank/DDBJ databases">
        <authorList>
            <person name="Kim H.M."/>
            <person name="Jeon C.O."/>
        </authorList>
    </citation>
    <scope>NUCLEOTIDE SEQUENCE [LARGE SCALE GENOMIC DNA]</scope>
    <source>
        <strain evidence="7 8">PeD5</strain>
    </source>
</reference>
<evidence type="ECO:0000256" key="4">
    <source>
        <dbReference type="SAM" id="Phobius"/>
    </source>
</evidence>
<dbReference type="PANTHER" id="PTHR32089">
    <property type="entry name" value="METHYL-ACCEPTING CHEMOTAXIS PROTEIN MCPB"/>
    <property type="match status" value="1"/>
</dbReference>
<evidence type="ECO:0000259" key="6">
    <source>
        <dbReference type="PROSITE" id="PS50885"/>
    </source>
</evidence>
<dbReference type="Gene3D" id="6.10.340.10">
    <property type="match status" value="1"/>
</dbReference>
<dbReference type="GO" id="GO:0007165">
    <property type="term" value="P:signal transduction"/>
    <property type="evidence" value="ECO:0007669"/>
    <property type="project" value="UniProtKB-KW"/>
</dbReference>
<gene>
    <name evidence="7" type="ORF">G3576_18575</name>
</gene>
<feature type="transmembrane region" description="Helical" evidence="4">
    <location>
        <begin position="313"/>
        <end position="334"/>
    </location>
</feature>
<evidence type="ECO:0000259" key="5">
    <source>
        <dbReference type="PROSITE" id="PS50111"/>
    </source>
</evidence>
<dbReference type="InterPro" id="IPR003660">
    <property type="entry name" value="HAMP_dom"/>
</dbReference>
<dbReference type="Proteomes" id="UP000475385">
    <property type="component" value="Unassembled WGS sequence"/>
</dbReference>
<dbReference type="EMBL" id="JAAIKB010000007">
    <property type="protein sequence ID" value="NGM22036.1"/>
    <property type="molecule type" value="Genomic_DNA"/>
</dbReference>
<comment type="caution">
    <text evidence="7">The sequence shown here is derived from an EMBL/GenBank/DDBJ whole genome shotgun (WGS) entry which is preliminary data.</text>
</comment>
<accession>A0A6M1LNU6</accession>
<proteinExistence type="inferred from homology"/>
<organism evidence="7 8">
    <name type="scientific">Falsiroseomonas algicola</name>
    <dbReference type="NCBI Taxonomy" id="2716930"/>
    <lineage>
        <taxon>Bacteria</taxon>
        <taxon>Pseudomonadati</taxon>
        <taxon>Pseudomonadota</taxon>
        <taxon>Alphaproteobacteria</taxon>
        <taxon>Acetobacterales</taxon>
        <taxon>Roseomonadaceae</taxon>
        <taxon>Falsiroseomonas</taxon>
    </lineage>
</organism>
<dbReference type="SUPFAM" id="SSF58104">
    <property type="entry name" value="Methyl-accepting chemotaxis protein (MCP) signaling domain"/>
    <property type="match status" value="1"/>
</dbReference>
<keyword evidence="1 3" id="KW-0807">Transducer</keyword>
<evidence type="ECO:0000256" key="2">
    <source>
        <dbReference type="ARBA" id="ARBA00029447"/>
    </source>
</evidence>
<keyword evidence="4" id="KW-0472">Membrane</keyword>
<dbReference type="SMART" id="SM00283">
    <property type="entry name" value="MA"/>
    <property type="match status" value="1"/>
</dbReference>
<dbReference type="AlphaFoldDB" id="A0A6M1LNU6"/>
<evidence type="ECO:0000256" key="1">
    <source>
        <dbReference type="ARBA" id="ARBA00023224"/>
    </source>
</evidence>
<evidence type="ECO:0000313" key="8">
    <source>
        <dbReference type="Proteomes" id="UP000475385"/>
    </source>
</evidence>
<keyword evidence="4" id="KW-1133">Transmembrane helix</keyword>
<dbReference type="GO" id="GO:0016020">
    <property type="term" value="C:membrane"/>
    <property type="evidence" value="ECO:0007669"/>
    <property type="project" value="InterPro"/>
</dbReference>
<dbReference type="Gene3D" id="1.10.287.950">
    <property type="entry name" value="Methyl-accepting chemotaxis protein"/>
    <property type="match status" value="1"/>
</dbReference>
<evidence type="ECO:0000256" key="3">
    <source>
        <dbReference type="PROSITE-ProRule" id="PRU00284"/>
    </source>
</evidence>
<comment type="similarity">
    <text evidence="2">Belongs to the methyl-accepting chemotaxis (MCP) protein family.</text>
</comment>
<keyword evidence="4" id="KW-0812">Transmembrane</keyword>
<sequence>MRIRQVFLLSTLLGSLIGIVAAILFAASQWSGLTREQLALQDSKLLAESLRLPEALNFERAFINPLLVQPGAATAEQMGPVRARVAEGDAALAAARSLASGAEDSQALDRIQAAILRQRNAALAAVAQPREARDAGLVRDYVPQMFAAQELAAAFAATVQRRIALADGRLGPSARLALMAWEMRDQAGRQVTLTVRAAGLRLPMEGELAEQVALFRGRVDAAWSALRELALEVQSPAIEQAMAGVQAGYWSRGGDMYARYVQPGRGQPPATTVEALFSDVIPVLNTITPLRDAALVETLRRAEAAIDAARFNFVLACLLAAATVLASLVGAWLFNRRVVAPAGQLTLAVRALTGGAKEAAMPLQDRGDELGELAQAIDAMRRDAVAAEADARASLAEQQARAARGAALEQAARAFEAEADRALGAVTRATGQLQDQARTLTGAATDGNGQADAVAGAAMTTSENVQLVAAAIEELTASIAEVHRRVADAARIASGAAGAARDGNTAMTSLADSSSRIGDVVRLISDIAGQTNLLALNATIEAARAGEAGKGFAVVAQEVKALASQTAKATEEISAQIGAMQGATEGAVSAIRAIGETVGQLEGVTVAVADTAREQAEATRSIAEAISRAATGAQDAAHHAEAVRQGAGRTRQTADAVQGATGDLAKRGDELQDGVQRFLTALRAA</sequence>
<dbReference type="SMART" id="SM00304">
    <property type="entry name" value="HAMP"/>
    <property type="match status" value="1"/>
</dbReference>
<feature type="domain" description="Methyl-accepting transducer" evidence="5">
    <location>
        <begin position="436"/>
        <end position="661"/>
    </location>
</feature>
<protein>
    <submittedName>
        <fullName evidence="7">HAMP domain-containing protein</fullName>
    </submittedName>
</protein>
<reference evidence="7 8" key="2">
    <citation type="submission" date="2020-03" db="EMBL/GenBank/DDBJ databases">
        <title>Roseomonas stagni sp. nov., isolated from pond water in Japan.</title>
        <authorList>
            <person name="Furuhata K."/>
            <person name="Miyamoto H."/>
            <person name="Goto K."/>
        </authorList>
    </citation>
    <scope>NUCLEOTIDE SEQUENCE [LARGE SCALE GENOMIC DNA]</scope>
    <source>
        <strain evidence="7 8">PeD5</strain>
    </source>
</reference>
<name>A0A6M1LNU6_9PROT</name>
<dbReference type="Pfam" id="PF00672">
    <property type="entry name" value="HAMP"/>
    <property type="match status" value="1"/>
</dbReference>
<dbReference type="InterPro" id="IPR004089">
    <property type="entry name" value="MCPsignal_dom"/>
</dbReference>
<dbReference type="RefSeq" id="WP_164695928.1">
    <property type="nucleotide sequence ID" value="NZ_JAAIKB010000007.1"/>
</dbReference>